<dbReference type="InterPro" id="IPR029052">
    <property type="entry name" value="Metallo-depent_PP-like"/>
</dbReference>
<organism evidence="3 4">
    <name type="scientific">Microbacterium caowuchunii</name>
    <dbReference type="NCBI Taxonomy" id="2614638"/>
    <lineage>
        <taxon>Bacteria</taxon>
        <taxon>Bacillati</taxon>
        <taxon>Actinomycetota</taxon>
        <taxon>Actinomycetes</taxon>
        <taxon>Micrococcales</taxon>
        <taxon>Microbacteriaceae</taxon>
        <taxon>Microbacterium</taxon>
    </lineage>
</organism>
<dbReference type="Proteomes" id="UP000326838">
    <property type="component" value="Unassembled WGS sequence"/>
</dbReference>
<dbReference type="Pfam" id="PF09587">
    <property type="entry name" value="PGA_cap"/>
    <property type="match status" value="1"/>
</dbReference>
<dbReference type="SMART" id="SM00854">
    <property type="entry name" value="PGA_cap"/>
    <property type="match status" value="1"/>
</dbReference>
<dbReference type="SUPFAM" id="SSF56300">
    <property type="entry name" value="Metallo-dependent phosphatases"/>
    <property type="match status" value="1"/>
</dbReference>
<name>A0A5N0TGQ2_9MICO</name>
<reference evidence="4" key="1">
    <citation type="submission" date="2019-09" db="EMBL/GenBank/DDBJ databases">
        <title>Mumia zhuanghuii sp. nov. isolated from the intestinal contents of plateau pika (Ochotona curzoniae) in the Qinghai-Tibet plateau of China.</title>
        <authorList>
            <person name="Tian Z."/>
        </authorList>
    </citation>
    <scope>NUCLEOTIDE SEQUENCE [LARGE SCALE GENOMIC DNA]</scope>
    <source>
        <strain evidence="4">L-033</strain>
    </source>
</reference>
<dbReference type="InterPro" id="IPR052169">
    <property type="entry name" value="CW_Biosynth-Accessory"/>
</dbReference>
<gene>
    <name evidence="3" type="ORF">F6B40_07715</name>
</gene>
<evidence type="ECO:0000259" key="2">
    <source>
        <dbReference type="SMART" id="SM00854"/>
    </source>
</evidence>
<proteinExistence type="inferred from homology"/>
<evidence type="ECO:0000313" key="3">
    <source>
        <dbReference type="EMBL" id="KAA9134275.1"/>
    </source>
</evidence>
<dbReference type="InterPro" id="IPR019079">
    <property type="entry name" value="Capsule_synth_CapA"/>
</dbReference>
<comment type="caution">
    <text evidence="3">The sequence shown here is derived from an EMBL/GenBank/DDBJ whole genome shotgun (WGS) entry which is preliminary data.</text>
</comment>
<dbReference type="AlphaFoldDB" id="A0A5N0TGQ2"/>
<feature type="domain" description="Capsule synthesis protein CapA" evidence="2">
    <location>
        <begin position="3"/>
        <end position="260"/>
    </location>
</feature>
<evidence type="ECO:0000256" key="1">
    <source>
        <dbReference type="ARBA" id="ARBA00005662"/>
    </source>
</evidence>
<dbReference type="RefSeq" id="WP_150892948.1">
    <property type="nucleotide sequence ID" value="NZ_VYUY01000008.1"/>
</dbReference>
<accession>A0A5N0TGQ2</accession>
<sequence>MITLLATGDLVLETPDATALLAEAAPVLAEGDLVIGHLEVPHVHAARVLTTDVPALPAPPSALDAVAAAGFDVLTLAGNHIYDFGPEGIAETQRHCADRGMQTAGAGADLDAALAPAVVDRGGRRIAVLSINCVGPRDSWATSLKPGAAYIEVVTHYEPRGANPGGPPRIFTFAEPRSLARVVEAVRETAAEGVIVVVALHKGLVHVPVEIADYEIEIAHAMVDAGAHVVLGHHAHILKGVEVYRDRPIFHGLGNFATVTKALSARPGDAAERASWARERVRLFGFVPDPETPDYPFHPESRNTAIARVEVAADGSVRASLIPCEIDRDARPVPTGAGERGDRVAGYIRRITAEAGFDTEFDWHGDRLTVARKEVAS</sequence>
<keyword evidence="4" id="KW-1185">Reference proteome</keyword>
<evidence type="ECO:0000313" key="4">
    <source>
        <dbReference type="Proteomes" id="UP000326838"/>
    </source>
</evidence>
<comment type="similarity">
    <text evidence="1">Belongs to the CapA family.</text>
</comment>
<dbReference type="PANTHER" id="PTHR33393:SF13">
    <property type="entry name" value="PGA BIOSYNTHESIS PROTEIN CAPA"/>
    <property type="match status" value="1"/>
</dbReference>
<protein>
    <submittedName>
        <fullName evidence="3">CapA family protein</fullName>
    </submittedName>
</protein>
<dbReference type="Gene3D" id="3.60.21.10">
    <property type="match status" value="1"/>
</dbReference>
<dbReference type="EMBL" id="VYUY01000008">
    <property type="protein sequence ID" value="KAA9134275.1"/>
    <property type="molecule type" value="Genomic_DNA"/>
</dbReference>
<dbReference type="PANTHER" id="PTHR33393">
    <property type="entry name" value="POLYGLUTAMINE SYNTHESIS ACCESSORY PROTEIN RV0574C-RELATED"/>
    <property type="match status" value="1"/>
</dbReference>